<proteinExistence type="inferred from homology"/>
<keyword evidence="8" id="KW-1185">Reference proteome</keyword>
<gene>
    <name evidence="7" type="ORF">PGLA1383_LOCUS45425</name>
</gene>
<dbReference type="EMBL" id="CAJNNV010029507">
    <property type="protein sequence ID" value="CAE8628824.1"/>
    <property type="molecule type" value="Genomic_DNA"/>
</dbReference>
<evidence type="ECO:0000259" key="6">
    <source>
        <dbReference type="Pfam" id="PF16363"/>
    </source>
</evidence>
<protein>
    <recommendedName>
        <fullName evidence="3">GDP-mannose 4,6-dehydratase</fullName>
        <ecNumber evidence="3">4.2.1.47</ecNumber>
    </recommendedName>
</protein>
<dbReference type="PROSITE" id="PS00061">
    <property type="entry name" value="ADH_SHORT"/>
    <property type="match status" value="1"/>
</dbReference>
<dbReference type="InterPro" id="IPR020904">
    <property type="entry name" value="Sc_DH/Rdtase_CS"/>
</dbReference>
<keyword evidence="4" id="KW-0456">Lyase</keyword>
<sequence length="393" mass="43526">MARVAHVACSAVFLLLLAPSAQTGTRAESAASGRDRFQGFEEWSPCRVLHGQGKRALVTGITGMLGSHVAEALLERGYEVYGVVRPRSNLRNVASFQDKVTLLNGELTDPWRVLRLMETVRPDYIFHFAAQAFNSLSYEQPAETLSVNILSTLHLLEAVRQLGLQNTTRLLIAGSSTVYGASTEEWDGPVPESAAMKPVSPYGVSKAATEMLALQYARTHAMHIVVARFFIHLAPRGVEALALHDFARQIVMVEQGLRDPVLQHGDLSTRRDITDIVDSAPVVACLAETAPSGTVVNVGSNISYSMDQLVRQLVKMSDAPNLELQLDRSRLRAYDERTVLADISQLKRLTGWRPQPNMPRLMQLLLGYWRLEVAFRFQLSQGSERQKPANPEL</sequence>
<dbReference type="InterPro" id="IPR016040">
    <property type="entry name" value="NAD(P)-bd_dom"/>
</dbReference>
<feature type="chain" id="PRO_5032468088" description="GDP-mannose 4,6-dehydratase" evidence="5">
    <location>
        <begin position="24"/>
        <end position="393"/>
    </location>
</feature>
<feature type="signal peptide" evidence="5">
    <location>
        <begin position="1"/>
        <end position="23"/>
    </location>
</feature>
<evidence type="ECO:0000256" key="3">
    <source>
        <dbReference type="ARBA" id="ARBA00011989"/>
    </source>
</evidence>
<name>A0A813GV86_POLGL</name>
<dbReference type="Gene3D" id="3.40.50.720">
    <property type="entry name" value="NAD(P)-binding Rossmann-like Domain"/>
    <property type="match status" value="1"/>
</dbReference>
<accession>A0A813GV86</accession>
<dbReference type="Proteomes" id="UP000654075">
    <property type="component" value="Unassembled WGS sequence"/>
</dbReference>
<dbReference type="OMA" id="LAMEHMA"/>
<dbReference type="EC" id="4.2.1.47" evidence="3"/>
<comment type="similarity">
    <text evidence="2">Belongs to the NAD(P)-dependent epimerase/dehydratase family. GDP-mannose 4,6-dehydratase subfamily.</text>
</comment>
<keyword evidence="5" id="KW-0732">Signal</keyword>
<dbReference type="Gene3D" id="3.90.25.10">
    <property type="entry name" value="UDP-galactose 4-epimerase, domain 1"/>
    <property type="match status" value="1"/>
</dbReference>
<comment type="caution">
    <text evidence="7">The sequence shown here is derived from an EMBL/GenBank/DDBJ whole genome shotgun (WGS) entry which is preliminary data.</text>
</comment>
<dbReference type="GO" id="GO:0008446">
    <property type="term" value="F:GDP-mannose 4,6-dehydratase activity"/>
    <property type="evidence" value="ECO:0007669"/>
    <property type="project" value="UniProtKB-EC"/>
</dbReference>
<dbReference type="Pfam" id="PF16363">
    <property type="entry name" value="GDP_Man_Dehyd"/>
    <property type="match status" value="1"/>
</dbReference>
<dbReference type="GO" id="GO:0042350">
    <property type="term" value="P:GDP-L-fucose biosynthetic process"/>
    <property type="evidence" value="ECO:0007669"/>
    <property type="project" value="UniProtKB-ARBA"/>
</dbReference>
<evidence type="ECO:0000256" key="5">
    <source>
        <dbReference type="SAM" id="SignalP"/>
    </source>
</evidence>
<evidence type="ECO:0000256" key="2">
    <source>
        <dbReference type="ARBA" id="ARBA00009263"/>
    </source>
</evidence>
<evidence type="ECO:0000313" key="7">
    <source>
        <dbReference type="EMBL" id="CAE8628824.1"/>
    </source>
</evidence>
<dbReference type="PANTHER" id="PTHR43000">
    <property type="entry name" value="DTDP-D-GLUCOSE 4,6-DEHYDRATASE-RELATED"/>
    <property type="match status" value="1"/>
</dbReference>
<dbReference type="OrthoDB" id="441541at2759"/>
<dbReference type="FunFam" id="3.40.50.720:FF:000924">
    <property type="entry name" value="GDP-mannose 4,6 dehydratase"/>
    <property type="match status" value="1"/>
</dbReference>
<dbReference type="AlphaFoldDB" id="A0A813GV86"/>
<reference evidence="7" key="1">
    <citation type="submission" date="2021-02" db="EMBL/GenBank/DDBJ databases">
        <authorList>
            <person name="Dougan E. K."/>
            <person name="Rhodes N."/>
            <person name="Thang M."/>
            <person name="Chan C."/>
        </authorList>
    </citation>
    <scope>NUCLEOTIDE SEQUENCE</scope>
</reference>
<dbReference type="SUPFAM" id="SSF51735">
    <property type="entry name" value="NAD(P)-binding Rossmann-fold domains"/>
    <property type="match status" value="1"/>
</dbReference>
<comment type="cofactor">
    <cofactor evidence="1">
        <name>NADP(+)</name>
        <dbReference type="ChEBI" id="CHEBI:58349"/>
    </cofactor>
</comment>
<feature type="domain" description="NAD(P)-binding" evidence="6">
    <location>
        <begin position="57"/>
        <end position="362"/>
    </location>
</feature>
<evidence type="ECO:0000256" key="4">
    <source>
        <dbReference type="ARBA" id="ARBA00023239"/>
    </source>
</evidence>
<organism evidence="7 8">
    <name type="scientific">Polarella glacialis</name>
    <name type="common">Dinoflagellate</name>
    <dbReference type="NCBI Taxonomy" id="89957"/>
    <lineage>
        <taxon>Eukaryota</taxon>
        <taxon>Sar</taxon>
        <taxon>Alveolata</taxon>
        <taxon>Dinophyceae</taxon>
        <taxon>Suessiales</taxon>
        <taxon>Suessiaceae</taxon>
        <taxon>Polarella</taxon>
    </lineage>
</organism>
<dbReference type="InterPro" id="IPR036291">
    <property type="entry name" value="NAD(P)-bd_dom_sf"/>
</dbReference>
<evidence type="ECO:0000256" key="1">
    <source>
        <dbReference type="ARBA" id="ARBA00001937"/>
    </source>
</evidence>
<evidence type="ECO:0000313" key="8">
    <source>
        <dbReference type="Proteomes" id="UP000654075"/>
    </source>
</evidence>